<organism evidence="10">
    <name type="scientific">Rhodanobacter sp. FW102-FHT14D07</name>
    <dbReference type="NCBI Taxonomy" id="3351462"/>
    <lineage>
        <taxon>Bacteria</taxon>
        <taxon>Pseudomonadati</taxon>
        <taxon>Pseudomonadota</taxon>
        <taxon>Gammaproteobacteria</taxon>
        <taxon>Lysobacterales</taxon>
        <taxon>Rhodanobacteraceae</taxon>
        <taxon>Rhodanobacter</taxon>
    </lineage>
</organism>
<dbReference type="GO" id="GO:0005886">
    <property type="term" value="C:plasma membrane"/>
    <property type="evidence" value="ECO:0007669"/>
    <property type="project" value="UniProtKB-SubCell"/>
</dbReference>
<keyword evidence="7" id="KW-0653">Protein transport</keyword>
<evidence type="ECO:0000256" key="3">
    <source>
        <dbReference type="ARBA" id="ARBA00022448"/>
    </source>
</evidence>
<evidence type="ECO:0000256" key="5">
    <source>
        <dbReference type="ARBA" id="ARBA00022519"/>
    </source>
</evidence>
<dbReference type="Gene3D" id="3.30.1360.100">
    <property type="entry name" value="General secretion pathway protein M, EpsM"/>
    <property type="match status" value="1"/>
</dbReference>
<dbReference type="RefSeq" id="WP_395117916.1">
    <property type="nucleotide sequence ID" value="NZ_CP170721.1"/>
</dbReference>
<dbReference type="SUPFAM" id="SSF103054">
    <property type="entry name" value="General secretion pathway protein M, EpsM"/>
    <property type="match status" value="1"/>
</dbReference>
<dbReference type="Pfam" id="PF04612">
    <property type="entry name" value="T2SSM"/>
    <property type="match status" value="1"/>
</dbReference>
<comment type="similarity">
    <text evidence="2">Belongs to the GSP M family.</text>
</comment>
<dbReference type="InterPro" id="IPR023229">
    <property type="entry name" value="T2SS_M_periplasmic_sf"/>
</dbReference>
<evidence type="ECO:0000256" key="9">
    <source>
        <dbReference type="ARBA" id="ARBA00023136"/>
    </source>
</evidence>
<keyword evidence="4" id="KW-1003">Cell membrane</keyword>
<dbReference type="AlphaFoldDB" id="A0AB74UZU0"/>
<keyword evidence="3" id="KW-0813">Transport</keyword>
<evidence type="ECO:0000313" key="10">
    <source>
        <dbReference type="EMBL" id="XIA20202.1"/>
    </source>
</evidence>
<keyword evidence="5" id="KW-0997">Cell inner membrane</keyword>
<name>A0AB74UZU0_9GAMM</name>
<keyword evidence="6" id="KW-0812">Transmembrane</keyword>
<accession>A0AB74UZU0</accession>
<evidence type="ECO:0000256" key="1">
    <source>
        <dbReference type="ARBA" id="ARBA00004377"/>
    </source>
</evidence>
<evidence type="ECO:0000256" key="4">
    <source>
        <dbReference type="ARBA" id="ARBA00022475"/>
    </source>
</evidence>
<protein>
    <submittedName>
        <fullName evidence="10">Type II secretion system protein GspM</fullName>
    </submittedName>
</protein>
<reference evidence="10" key="1">
    <citation type="submission" date="2024-10" db="EMBL/GenBank/DDBJ databases">
        <authorList>
            <person name="Lesea H.P."/>
            <person name="Kuehl J.V."/>
            <person name="Chandonia J.-M."/>
        </authorList>
    </citation>
    <scope>NUCLEOTIDE SEQUENCE</scope>
    <source>
        <strain evidence="10">FW102-FHT14D07</strain>
    </source>
</reference>
<keyword evidence="8" id="KW-1133">Transmembrane helix</keyword>
<dbReference type="InterPro" id="IPR007690">
    <property type="entry name" value="T2SS_GspM"/>
</dbReference>
<sequence length="162" mass="17758">MKHALNRLWAARSPRERGLVAVVAICLGLVAYAWLLYATTQARLRLLPAVAQLRADAMRQSGQADEIVRLRAMPPLPASTTDLRQLVQRQVDASGLTRSLASIELPDARHVKLVFANVAFADWLGWADTMRAQQLRPVAVRIESGSAPGQVGVTVTMERPGR</sequence>
<keyword evidence="9" id="KW-0472">Membrane</keyword>
<evidence type="ECO:0000256" key="7">
    <source>
        <dbReference type="ARBA" id="ARBA00022927"/>
    </source>
</evidence>
<proteinExistence type="inferred from homology"/>
<dbReference type="GO" id="GO:0015628">
    <property type="term" value="P:protein secretion by the type II secretion system"/>
    <property type="evidence" value="ECO:0007669"/>
    <property type="project" value="InterPro"/>
</dbReference>
<comment type="subcellular location">
    <subcellularLocation>
        <location evidence="1">Cell inner membrane</location>
        <topology evidence="1">Single-pass membrane protein</topology>
    </subcellularLocation>
</comment>
<evidence type="ECO:0000256" key="2">
    <source>
        <dbReference type="ARBA" id="ARBA00010637"/>
    </source>
</evidence>
<evidence type="ECO:0000256" key="8">
    <source>
        <dbReference type="ARBA" id="ARBA00022989"/>
    </source>
</evidence>
<evidence type="ECO:0000256" key="6">
    <source>
        <dbReference type="ARBA" id="ARBA00022692"/>
    </source>
</evidence>
<dbReference type="GO" id="GO:0015627">
    <property type="term" value="C:type II protein secretion system complex"/>
    <property type="evidence" value="ECO:0007669"/>
    <property type="project" value="InterPro"/>
</dbReference>
<gene>
    <name evidence="10" type="primary">gspM</name>
    <name evidence="10" type="ORF">ACFYG5_08785</name>
</gene>
<dbReference type="EMBL" id="CP170721">
    <property type="protein sequence ID" value="XIA20202.1"/>
    <property type="molecule type" value="Genomic_DNA"/>
</dbReference>